<keyword evidence="2 4" id="KW-0238">DNA-binding</keyword>
<evidence type="ECO:0000313" key="9">
    <source>
        <dbReference type="EMBL" id="HGU59904.1"/>
    </source>
</evidence>
<keyword evidence="6" id="KW-0175">Coiled coil</keyword>
<dbReference type="InterPro" id="IPR002853">
    <property type="entry name" value="TFIIE_asu"/>
</dbReference>
<dbReference type="InterPro" id="IPR039997">
    <property type="entry name" value="TFE"/>
</dbReference>
<accession>A0A7C3YQ85</accession>
<comment type="function">
    <text evidence="4">Transcription factor that plays a role in the activation of archaeal genes transcribed by RNA polymerase. Facilitates transcription initiation by enhancing TATA-box recognition by TATA-box-binding protein (Tbp), and transcription factor B (Tfb) and RNA polymerase recruitment. Not absolutely required for transcription in vitro, but particularly important in cases where Tbp or Tfb function is not optimal. It dynamically alters the nucleic acid-binding properties of RNA polymerases by stabilizing the initiation complex and destabilizing elongation complexes. Seems to translocate with the RNA polymerase following initiation and acts by binding to the non template strand of the transcription bubble in elongation complexes.</text>
</comment>
<reference evidence="8" key="1">
    <citation type="journal article" date="2020" name="mSystems">
        <title>Genome- and Community-Level Interaction Insights into Carbon Utilization and Element Cycling Functions of Hydrothermarchaeota in Hydrothermal Sediment.</title>
        <authorList>
            <person name="Zhou Z."/>
            <person name="Liu Y."/>
            <person name="Xu W."/>
            <person name="Pan J."/>
            <person name="Luo Z.H."/>
            <person name="Li M."/>
        </authorList>
    </citation>
    <scope>NUCLEOTIDE SEQUENCE [LARGE SCALE GENOMIC DNA]</scope>
    <source>
        <strain evidence="10">SpSt-10</strain>
        <strain evidence="9">SpSt-62</strain>
        <strain evidence="8">SpSt-97</strain>
    </source>
</reference>
<proteinExistence type="inferred from homology"/>
<organism evidence="8">
    <name type="scientific">Geoglobus ahangari</name>
    <dbReference type="NCBI Taxonomy" id="113653"/>
    <lineage>
        <taxon>Archaea</taxon>
        <taxon>Methanobacteriati</taxon>
        <taxon>Methanobacteriota</taxon>
        <taxon>Archaeoglobi</taxon>
        <taxon>Archaeoglobales</taxon>
        <taxon>Archaeoglobaceae</taxon>
        <taxon>Geoglobus</taxon>
    </lineage>
</organism>
<evidence type="ECO:0000259" key="7">
    <source>
        <dbReference type="PROSITE" id="PS51344"/>
    </source>
</evidence>
<dbReference type="Pfam" id="PF02002">
    <property type="entry name" value="TFIIE_alpha"/>
    <property type="match status" value="1"/>
</dbReference>
<gene>
    <name evidence="4 8" type="primary">tfe</name>
    <name evidence="10" type="ORF">ENL48_07030</name>
    <name evidence="9" type="ORF">ENT89_07205</name>
    <name evidence="8" type="ORF">ENX77_05120</name>
</gene>
<dbReference type="SUPFAM" id="SSF46785">
    <property type="entry name" value="Winged helix' DNA-binding domain"/>
    <property type="match status" value="1"/>
</dbReference>
<dbReference type="PROSITE" id="PS51344">
    <property type="entry name" value="HTH_TFE_IIE"/>
    <property type="match status" value="1"/>
</dbReference>
<feature type="coiled-coil region" evidence="6">
    <location>
        <begin position="90"/>
        <end position="121"/>
    </location>
</feature>
<dbReference type="InterPro" id="IPR036390">
    <property type="entry name" value="WH_DNA-bd_sf"/>
</dbReference>
<evidence type="ECO:0000256" key="3">
    <source>
        <dbReference type="ARBA" id="ARBA00023163"/>
    </source>
</evidence>
<dbReference type="NCBIfam" id="TIGR00373">
    <property type="entry name" value="transcription factor E"/>
    <property type="match status" value="1"/>
</dbReference>
<dbReference type="InterPro" id="IPR017919">
    <property type="entry name" value="TFIIE/TFIIEa_HTH"/>
</dbReference>
<evidence type="ECO:0000256" key="4">
    <source>
        <dbReference type="HAMAP-Rule" id="MF_01909"/>
    </source>
</evidence>
<evidence type="ECO:0000256" key="2">
    <source>
        <dbReference type="ARBA" id="ARBA00023125"/>
    </source>
</evidence>
<sequence>MFKFQINYVAIEISVDDLIVELIERVAGELGVVIYSLEIEGEFTDEQLAEKLGVEINEVRKALFSLYELGLASYRRKRDDETGWIEYYWKINYDKEKEVLKRELEKTIEKLERKLNTEDETIYYICVNGCVKVKYDEAMEFGFACPKCSAPLEYLDNREALNKIRVEVEKIKELLKKIS</sequence>
<feature type="domain" description="HTH TFE/IIEalpha-type" evidence="7">
    <location>
        <begin position="1"/>
        <end position="97"/>
    </location>
</feature>
<dbReference type="Gene3D" id="1.10.10.10">
    <property type="entry name" value="Winged helix-like DNA-binding domain superfamily/Winged helix DNA-binding domain"/>
    <property type="match status" value="1"/>
</dbReference>
<dbReference type="InterPro" id="IPR036388">
    <property type="entry name" value="WH-like_DNA-bd_sf"/>
</dbReference>
<dbReference type="EMBL" id="DRUC01000105">
    <property type="protein sequence ID" value="HHF48856.1"/>
    <property type="molecule type" value="Genomic_DNA"/>
</dbReference>
<dbReference type="EMBL" id="DTAK01000058">
    <property type="protein sequence ID" value="HGU59904.1"/>
    <property type="molecule type" value="Genomic_DNA"/>
</dbReference>
<comment type="caution">
    <text evidence="8">The sequence shown here is derived from an EMBL/GenBank/DDBJ whole genome shotgun (WGS) entry which is preliminary data.</text>
</comment>
<dbReference type="EMBL" id="DTPI01000030">
    <property type="protein sequence ID" value="HGE66484.1"/>
    <property type="molecule type" value="Genomic_DNA"/>
</dbReference>
<evidence type="ECO:0000256" key="1">
    <source>
        <dbReference type="ARBA" id="ARBA00023015"/>
    </source>
</evidence>
<dbReference type="PANTHER" id="PTHR13097">
    <property type="entry name" value="TRANSCRIPTION INITIATION FACTOR IIE, ALPHA SUBUNIT"/>
    <property type="match status" value="1"/>
</dbReference>
<comment type="similarity">
    <text evidence="4">Belongs to the TFE family.</text>
</comment>
<dbReference type="HAMAP" id="MF_01909">
    <property type="entry name" value="TFE_arch"/>
    <property type="match status" value="1"/>
</dbReference>
<keyword evidence="1 4" id="KW-0805">Transcription regulation</keyword>
<dbReference type="PIRSF" id="PIRSF006373">
    <property type="entry name" value="TF_E_archaea"/>
    <property type="match status" value="1"/>
</dbReference>
<dbReference type="GO" id="GO:0003677">
    <property type="term" value="F:DNA binding"/>
    <property type="evidence" value="ECO:0007669"/>
    <property type="project" value="UniProtKB-KW"/>
</dbReference>
<dbReference type="GO" id="GO:0006367">
    <property type="term" value="P:transcription initiation at RNA polymerase II promoter"/>
    <property type="evidence" value="ECO:0007669"/>
    <property type="project" value="InterPro"/>
</dbReference>
<evidence type="ECO:0000256" key="5">
    <source>
        <dbReference type="NCBIfam" id="TIGR00373"/>
    </source>
</evidence>
<dbReference type="PANTHER" id="PTHR13097:SF7">
    <property type="entry name" value="GENERAL TRANSCRIPTION FACTOR IIE SUBUNIT 1"/>
    <property type="match status" value="1"/>
</dbReference>
<dbReference type="GO" id="GO:0006355">
    <property type="term" value="P:regulation of DNA-templated transcription"/>
    <property type="evidence" value="ECO:0007669"/>
    <property type="project" value="UniProtKB-UniRule"/>
</dbReference>
<name>A0A7C3YQ85_9EURY</name>
<dbReference type="SMART" id="SM00531">
    <property type="entry name" value="TFIIE"/>
    <property type="match status" value="1"/>
</dbReference>
<dbReference type="InterPro" id="IPR016481">
    <property type="entry name" value="TF_E_archaea"/>
</dbReference>
<evidence type="ECO:0000256" key="6">
    <source>
        <dbReference type="SAM" id="Coils"/>
    </source>
</evidence>
<protein>
    <recommendedName>
        <fullName evidence="4 5">Transcription factor E</fullName>
        <shortName evidence="4">TFE</shortName>
    </recommendedName>
    <alternativeName>
        <fullName evidence="4">TFIIE subunit alpha homolog</fullName>
    </alternativeName>
    <alternativeName>
        <fullName evidence="4">Transcription initiation factor TFIIE</fullName>
    </alternativeName>
</protein>
<comment type="domain">
    <text evidence="4">The winged helix domain is involved in binding to DNA in the preinitiation complex.</text>
</comment>
<comment type="subunit">
    <text evidence="4">Monomer. Interaction with RNA polymerase subunits RpoF and RpoE is necessary for Tfe stimulatory transcription activity. Able to interact with Tbp and RNA polymerase in the absence of DNA promoter. Interacts both with the preinitiation and elongation complexes.</text>
</comment>
<evidence type="ECO:0000313" key="10">
    <source>
        <dbReference type="EMBL" id="HHF48856.1"/>
    </source>
</evidence>
<dbReference type="AlphaFoldDB" id="A0A7C3YQ85"/>
<keyword evidence="3 4" id="KW-0804">Transcription</keyword>
<dbReference type="InterPro" id="IPR024550">
    <property type="entry name" value="TFIIEa/SarR/Rpc3_HTH_dom"/>
</dbReference>
<evidence type="ECO:0000313" key="8">
    <source>
        <dbReference type="EMBL" id="HGE66484.1"/>
    </source>
</evidence>